<dbReference type="InterPro" id="IPR016291">
    <property type="entry name" value="Isochorismatase"/>
</dbReference>
<reference evidence="4 5" key="2">
    <citation type="journal article" date="2010" name="Stand. Genomic Sci.">
        <title>Complete genome sequence of Gordonia bronchialis type strain (3410).</title>
        <authorList>
            <person name="Ivanova N."/>
            <person name="Sikorski J."/>
            <person name="Jando M."/>
            <person name="Lapidus A."/>
            <person name="Nolan M."/>
            <person name="Lucas S."/>
            <person name="Del Rio T.G."/>
            <person name="Tice H."/>
            <person name="Copeland A."/>
            <person name="Cheng J.F."/>
            <person name="Chen F."/>
            <person name="Bruce D."/>
            <person name="Goodwin L."/>
            <person name="Pitluck S."/>
            <person name="Mavromatis K."/>
            <person name="Ovchinnikova G."/>
            <person name="Pati A."/>
            <person name="Chen A."/>
            <person name="Palaniappan K."/>
            <person name="Land M."/>
            <person name="Hauser L."/>
            <person name="Chang Y.J."/>
            <person name="Jeffries C.D."/>
            <person name="Chain P."/>
            <person name="Saunders E."/>
            <person name="Han C."/>
            <person name="Detter J.C."/>
            <person name="Brettin T."/>
            <person name="Rohde M."/>
            <person name="Goker M."/>
            <person name="Bristow J."/>
            <person name="Eisen J.A."/>
            <person name="Markowitz V."/>
            <person name="Hugenholtz P."/>
            <person name="Klenk H.P."/>
            <person name="Kyrpides N.C."/>
        </authorList>
    </citation>
    <scope>NUCLEOTIDE SEQUENCE [LARGE SCALE GENOMIC DNA]</scope>
    <source>
        <strain evidence="5">ATCC 25592 / DSM 43247 / BCRC 13721 / JCM 3198 / KCTC 3076 / NBRC 16047 / NCTC 10667</strain>
    </source>
</reference>
<dbReference type="InterPro" id="IPR036380">
    <property type="entry name" value="Isochorismatase-like_sf"/>
</dbReference>
<gene>
    <name evidence="4" type="ordered locus">Gbro_0639</name>
</gene>
<dbReference type="PANTHER" id="PTHR43540">
    <property type="entry name" value="PEROXYUREIDOACRYLATE/UREIDOACRYLATE AMIDOHYDROLASE-RELATED"/>
    <property type="match status" value="1"/>
</dbReference>
<dbReference type="KEGG" id="gbr:Gbro_0639"/>
<dbReference type="EMBL" id="CP001802">
    <property type="protein sequence ID" value="ACY19965.1"/>
    <property type="molecule type" value="Genomic_DNA"/>
</dbReference>
<dbReference type="Proteomes" id="UP000001219">
    <property type="component" value="Chromosome"/>
</dbReference>
<sequence>MPIPPIRPYEIPDPADLPPRRDGWSTDPQRSILLIHDMQSYFVDAFEGAPLPDVVANIRAIRDTCDRLSIPTVYSAQPPRQDPEVRGLLTERWGTGIATDDEAAIVAPLAPRPDDLHTVKWRYSAFVRSDLGQTMQELGRDHLIITGIYAHIGCMLTAADAFMRDIRPFLVSDAVADFSAAEHRHTVKYVNEACGAALTTAELLKDLGGTTVDPAC</sequence>
<dbReference type="InterPro" id="IPR050272">
    <property type="entry name" value="Isochorismatase-like_hydrls"/>
</dbReference>
<protein>
    <submittedName>
        <fullName evidence="4">Isochorismatase</fullName>
        <ecNumber evidence="4">3.3.2.1</ecNumber>
    </submittedName>
</protein>
<dbReference type="STRING" id="526226.Gbro_0639"/>
<keyword evidence="5" id="KW-1185">Reference proteome</keyword>
<dbReference type="eggNOG" id="COG1535">
    <property type="taxonomic scope" value="Bacteria"/>
</dbReference>
<feature type="region of interest" description="Disordered" evidence="2">
    <location>
        <begin position="1"/>
        <end position="23"/>
    </location>
</feature>
<dbReference type="InterPro" id="IPR000868">
    <property type="entry name" value="Isochorismatase-like_dom"/>
</dbReference>
<dbReference type="HOGENOM" id="CLU_068979_2_1_11"/>
<dbReference type="EC" id="3.3.2.1" evidence="4"/>
<dbReference type="GO" id="GO:0008908">
    <property type="term" value="F:isochorismatase activity"/>
    <property type="evidence" value="ECO:0007669"/>
    <property type="project" value="UniProtKB-EC"/>
</dbReference>
<proteinExistence type="predicted"/>
<dbReference type="Gene3D" id="3.40.50.850">
    <property type="entry name" value="Isochorismatase-like"/>
    <property type="match status" value="1"/>
</dbReference>
<evidence type="ECO:0000313" key="4">
    <source>
        <dbReference type="EMBL" id="ACY19965.1"/>
    </source>
</evidence>
<dbReference type="SUPFAM" id="SSF52499">
    <property type="entry name" value="Isochorismatase-like hydrolases"/>
    <property type="match status" value="1"/>
</dbReference>
<feature type="domain" description="Isochorismatase-like" evidence="3">
    <location>
        <begin position="31"/>
        <end position="201"/>
    </location>
</feature>
<dbReference type="PRINTS" id="PR01398">
    <property type="entry name" value="ISCHRISMTASE"/>
</dbReference>
<organism evidence="4 5">
    <name type="scientific">Gordonia bronchialis (strain ATCC 25592 / DSM 43247 / BCRC 13721 / JCM 3198 / KCTC 3076 / NBRC 16047 / NCTC 10667)</name>
    <name type="common">Rhodococcus bronchialis</name>
    <dbReference type="NCBI Taxonomy" id="526226"/>
    <lineage>
        <taxon>Bacteria</taxon>
        <taxon>Bacillati</taxon>
        <taxon>Actinomycetota</taxon>
        <taxon>Actinomycetes</taxon>
        <taxon>Mycobacteriales</taxon>
        <taxon>Gordoniaceae</taxon>
        <taxon>Gordonia</taxon>
    </lineage>
</organism>
<reference evidence="5" key="1">
    <citation type="submission" date="2009-10" db="EMBL/GenBank/DDBJ databases">
        <title>The complete chromosome of Gordonia bronchialis DSM 43247.</title>
        <authorList>
            <consortium name="US DOE Joint Genome Institute (JGI-PGF)"/>
            <person name="Lucas S."/>
            <person name="Copeland A."/>
            <person name="Lapidus A."/>
            <person name="Glavina del Rio T."/>
            <person name="Dalin E."/>
            <person name="Tice H."/>
            <person name="Bruce D."/>
            <person name="Goodwin L."/>
            <person name="Pitluck S."/>
            <person name="Kyrpides N."/>
            <person name="Mavromatis K."/>
            <person name="Ivanova N."/>
            <person name="Ovchinnikova G."/>
            <person name="Saunders E."/>
            <person name="Brettin T."/>
            <person name="Detter J.C."/>
            <person name="Han C."/>
            <person name="Larimer F."/>
            <person name="Land M."/>
            <person name="Hauser L."/>
            <person name="Markowitz V."/>
            <person name="Cheng J.-F."/>
            <person name="Hugenholtz P."/>
            <person name="Woyke T."/>
            <person name="Wu D."/>
            <person name="Jando M."/>
            <person name="Schneider S."/>
            <person name="Goeker M."/>
            <person name="Klenk H.-P."/>
            <person name="Eisen J.A."/>
        </authorList>
    </citation>
    <scope>NUCLEOTIDE SEQUENCE [LARGE SCALE GENOMIC DNA]</scope>
    <source>
        <strain evidence="5">ATCC 25592 / DSM 43247 / BCRC 13721 / JCM 3198 / KCTC 3076 / NBRC 16047 / NCTC 10667</strain>
    </source>
</reference>
<evidence type="ECO:0000259" key="3">
    <source>
        <dbReference type="Pfam" id="PF00857"/>
    </source>
</evidence>
<dbReference type="PANTHER" id="PTHR43540:SF3">
    <property type="entry name" value="ENTEROBACTIN SYNTHASE COMPONENT B"/>
    <property type="match status" value="1"/>
</dbReference>
<accession>D0L278</accession>
<dbReference type="RefSeq" id="WP_012832552.1">
    <property type="nucleotide sequence ID" value="NC_013441.1"/>
</dbReference>
<dbReference type="OrthoDB" id="5794853at2"/>
<keyword evidence="1 4" id="KW-0378">Hydrolase</keyword>
<dbReference type="AlphaFoldDB" id="D0L278"/>
<dbReference type="Pfam" id="PF00857">
    <property type="entry name" value="Isochorismatase"/>
    <property type="match status" value="1"/>
</dbReference>
<evidence type="ECO:0000256" key="1">
    <source>
        <dbReference type="ARBA" id="ARBA00022801"/>
    </source>
</evidence>
<name>D0L278_GORB4</name>
<evidence type="ECO:0000313" key="5">
    <source>
        <dbReference type="Proteomes" id="UP000001219"/>
    </source>
</evidence>
<evidence type="ECO:0000256" key="2">
    <source>
        <dbReference type="SAM" id="MobiDB-lite"/>
    </source>
</evidence>